<keyword evidence="3" id="KW-0732">Signal</keyword>
<gene>
    <name evidence="4" type="ORF">DNK49_21240</name>
</gene>
<feature type="chain" id="PRO_5016242389" evidence="3">
    <location>
        <begin position="26"/>
        <end position="205"/>
    </location>
</feature>
<sequence length="205" mass="22864">MISSPILRTTTCALLLGLLAPVSLAAEADVTSRIERLKTEAQQLRDQAEQTYQVTEPGCYDRFRVNACLDDAKKARLETIRQARALESEARKLELAERQRVATEVMKQNPGAPQQPALPSPAGDARIQPSPEAERLRTERAQRAEQAEIDARAARAAQDMERARARGKADAEAAARAEQAARDRARYEERIREYEEKKARDAAGR</sequence>
<evidence type="ECO:0000256" key="1">
    <source>
        <dbReference type="SAM" id="Coils"/>
    </source>
</evidence>
<reference evidence="4 5" key="1">
    <citation type="submission" date="2018-06" db="EMBL/GenBank/DDBJ databases">
        <title>Azoarcus communis strain SWub3 genome.</title>
        <authorList>
            <person name="Zorraquino Salvo V."/>
            <person name="Toubiana D."/>
            <person name="Blumwald E."/>
        </authorList>
    </citation>
    <scope>NUCLEOTIDE SEQUENCE [LARGE SCALE GENOMIC DNA]</scope>
    <source>
        <strain evidence="4 5">SWub3</strain>
    </source>
</reference>
<dbReference type="OrthoDB" id="8777086at2"/>
<accession>A0A323V360</accession>
<feature type="region of interest" description="Disordered" evidence="2">
    <location>
        <begin position="105"/>
        <end position="187"/>
    </location>
</feature>
<evidence type="ECO:0000313" key="4">
    <source>
        <dbReference type="EMBL" id="PZA14578.1"/>
    </source>
</evidence>
<evidence type="ECO:0000256" key="3">
    <source>
        <dbReference type="SAM" id="SignalP"/>
    </source>
</evidence>
<name>A0A323V360_9RHOO</name>
<keyword evidence="1" id="KW-0175">Coiled coil</keyword>
<dbReference type="Proteomes" id="UP000248259">
    <property type="component" value="Unassembled WGS sequence"/>
</dbReference>
<dbReference type="EMBL" id="QKOE01000027">
    <property type="protein sequence ID" value="PZA14578.1"/>
    <property type="molecule type" value="Genomic_DNA"/>
</dbReference>
<feature type="signal peptide" evidence="3">
    <location>
        <begin position="1"/>
        <end position="25"/>
    </location>
</feature>
<feature type="coiled-coil region" evidence="1">
    <location>
        <begin position="27"/>
        <end position="96"/>
    </location>
</feature>
<protein>
    <submittedName>
        <fullName evidence="4">Uncharacterized protein</fullName>
    </submittedName>
</protein>
<evidence type="ECO:0000313" key="5">
    <source>
        <dbReference type="Proteomes" id="UP000248259"/>
    </source>
</evidence>
<comment type="caution">
    <text evidence="4">The sequence shown here is derived from an EMBL/GenBank/DDBJ whole genome shotgun (WGS) entry which is preliminary data.</text>
</comment>
<dbReference type="RefSeq" id="WP_110529626.1">
    <property type="nucleotide sequence ID" value="NZ_QKOE01000027.1"/>
</dbReference>
<evidence type="ECO:0000256" key="2">
    <source>
        <dbReference type="SAM" id="MobiDB-lite"/>
    </source>
</evidence>
<dbReference type="AlphaFoldDB" id="A0A323V360"/>
<keyword evidence="5" id="KW-1185">Reference proteome</keyword>
<proteinExistence type="predicted"/>
<organism evidence="4 5">
    <name type="scientific">Parazoarcus communis SWub3 = DSM 12120</name>
    <dbReference type="NCBI Taxonomy" id="1121029"/>
    <lineage>
        <taxon>Bacteria</taxon>
        <taxon>Pseudomonadati</taxon>
        <taxon>Pseudomonadota</taxon>
        <taxon>Betaproteobacteria</taxon>
        <taxon>Rhodocyclales</taxon>
        <taxon>Zoogloeaceae</taxon>
        <taxon>Parazoarcus</taxon>
    </lineage>
</organism>
<feature type="compositionally biased region" description="Basic and acidic residues" evidence="2">
    <location>
        <begin position="132"/>
        <end position="187"/>
    </location>
</feature>